<dbReference type="EMBL" id="BBPI01000065">
    <property type="protein sequence ID" value="GAM01564.1"/>
    <property type="molecule type" value="Genomic_DNA"/>
</dbReference>
<name>A0A0A1W9G3_9SPHN</name>
<dbReference type="Gene3D" id="2.60.120.260">
    <property type="entry name" value="Galactose-binding domain-like"/>
    <property type="match status" value="1"/>
</dbReference>
<evidence type="ECO:0000313" key="3">
    <source>
        <dbReference type="Proteomes" id="UP000032305"/>
    </source>
</evidence>
<dbReference type="PANTHER" id="PTHR36848">
    <property type="entry name" value="DNA-BINDING PROTEIN (PUTATIVE SECRETED PROTEIN)-RELATED"/>
    <property type="match status" value="1"/>
</dbReference>
<feature type="signal peptide" evidence="1">
    <location>
        <begin position="1"/>
        <end position="21"/>
    </location>
</feature>
<protein>
    <recommendedName>
        <fullName evidence="4">Glycosyl hydrolases family 2 sugar binding domain-containing protein</fullName>
    </recommendedName>
</protein>
<dbReference type="SUPFAM" id="SSF49785">
    <property type="entry name" value="Galactose-binding domain-like"/>
    <property type="match status" value="1"/>
</dbReference>
<keyword evidence="1" id="KW-0732">Signal</keyword>
<dbReference type="eggNOG" id="COG3250">
    <property type="taxonomic scope" value="Bacteria"/>
</dbReference>
<keyword evidence="3" id="KW-1185">Reference proteome</keyword>
<dbReference type="PANTHER" id="PTHR36848:SF2">
    <property type="entry name" value="SECRETED PROTEIN"/>
    <property type="match status" value="1"/>
</dbReference>
<dbReference type="AlphaFoldDB" id="A0A0A1W9G3"/>
<dbReference type="RefSeq" id="WP_042488508.1">
    <property type="nucleotide sequence ID" value="NZ_BBPI01000065.1"/>
</dbReference>
<dbReference type="InterPro" id="IPR008979">
    <property type="entry name" value="Galactose-bd-like_sf"/>
</dbReference>
<organism evidence="2 3">
    <name type="scientific">Sphingomonas parapaucimobilis NBRC 15100</name>
    <dbReference type="NCBI Taxonomy" id="1219049"/>
    <lineage>
        <taxon>Bacteria</taxon>
        <taxon>Pseudomonadati</taxon>
        <taxon>Pseudomonadota</taxon>
        <taxon>Alphaproteobacteria</taxon>
        <taxon>Sphingomonadales</taxon>
        <taxon>Sphingomonadaceae</taxon>
        <taxon>Sphingomonas</taxon>
    </lineage>
</organism>
<gene>
    <name evidence="2" type="ORF">SP5_065_00250</name>
</gene>
<evidence type="ECO:0008006" key="4">
    <source>
        <dbReference type="Google" id="ProtNLM"/>
    </source>
</evidence>
<sequence length="959" mass="103633">MPLRRTLIAALIATSALSGTAAPVAAREGEPSLEQRFATPPKAARPRFRWWWPGGAVTDAELQREIALLDEAGFAGAEIQALGPNFANLSPEEKAHVNDYAEPPFFAHVRVAAAAARARGMDLDYTLGSAWPSGGGFAITPEKAFVELTMARTQVTGGEGTGPVRVAIPTRTKRLGALSMFDARVKDPKVADWPARMDAQAGIVAVVAMRGTAPDLKPAGPTAGFVLYPWEDVVKPGTLATADTLVLTDKLKPDGTLDWTPPPGTWQVFVFKRYASNVGVLGAAGQGPQLILDHMDPNAFAAHAARVGDPLGKNPVGIRSTFVDSLELMQDLPWGRTFLDEFRKRRGYDLTPYLPFTLQPGWMQAWGEHWSPPYFEAKDTTADRVRADYRRTVSDLMFDGFLKPFVAWNHAHGLKAKFQAHGGAIDIVRGYGIVDIPETEDLVHEGDPYFMRFARSGADLYGHPIVSAESLVWKDRPYDVTPDELRRRADLIFAGGVNSLILHGHDYRLSDPKWPGWHAFQPSPFGLGFSTMFTQSNPIWAGVPTLARYIARTQAVLQQGRPVVPVAYFYGQTGYYVGIEDAGAGKQRAEKAFLGGGYDFDRINPDSIESARVEGSMLVSKGGARYPVLVLPPLDGIRAETAERIAGFAKAGLPVIFTDKLPSRDEGLHDAAARDARVVKAMAAARAAGARVVPLDQLVPTLRARGIPANLQWTGGDPSELVYVQRRVGKRLVTFVHNLADAPRDAGMVLPVAAGVTRWNAMDASVTPVDGRAERGGTRIALTLAAGESALLVSDPATRPRTVPARSVIERHALPVDGWTLSVAGHSGREPYGASLGTMALGDWRAVPQLARFAGSGTYRRLIRIEANWLKPGQRVLLDLGAVHDMATVSVNGRPLQPVISAPFRVDITRAVRVGDNDLTIMVANTPQNAMIDPNAGGYKNLKPVAAGLTGPVTLEIER</sequence>
<feature type="chain" id="PRO_5001982001" description="Glycosyl hydrolases family 2 sugar binding domain-containing protein" evidence="1">
    <location>
        <begin position="22"/>
        <end position="959"/>
    </location>
</feature>
<accession>A0A0A1W9G3</accession>
<dbReference type="OrthoDB" id="9761519at2"/>
<evidence type="ECO:0000313" key="2">
    <source>
        <dbReference type="EMBL" id="GAM01564.1"/>
    </source>
</evidence>
<reference evidence="2 3" key="1">
    <citation type="submission" date="2014-11" db="EMBL/GenBank/DDBJ databases">
        <title>Whole genome shotgun sequence of Sphingomonas parapaucimobilis NBRC 15100.</title>
        <authorList>
            <person name="Katano-Makiyama Y."/>
            <person name="Hosoyama A."/>
            <person name="Hashimoto M."/>
            <person name="Hosoyama Y."/>
            <person name="Noguchi M."/>
            <person name="Numata M."/>
            <person name="Tsuchikane K."/>
            <person name="Hirakata S."/>
            <person name="Uohara A."/>
            <person name="Shimodaira J."/>
            <person name="Ohji S."/>
            <person name="Ichikawa N."/>
            <person name="Kimura A."/>
            <person name="Yamazoe A."/>
            <person name="Fujita N."/>
        </authorList>
    </citation>
    <scope>NUCLEOTIDE SEQUENCE [LARGE SCALE GENOMIC DNA]</scope>
    <source>
        <strain evidence="2 3">NBRC 15100</strain>
    </source>
</reference>
<comment type="caution">
    <text evidence="2">The sequence shown here is derived from an EMBL/GenBank/DDBJ whole genome shotgun (WGS) entry which is preliminary data.</text>
</comment>
<evidence type="ECO:0000256" key="1">
    <source>
        <dbReference type="SAM" id="SignalP"/>
    </source>
</evidence>
<dbReference type="Proteomes" id="UP000032305">
    <property type="component" value="Unassembled WGS sequence"/>
</dbReference>
<dbReference type="InterPro" id="IPR053161">
    <property type="entry name" value="Ulvan_degrading_GH"/>
</dbReference>
<dbReference type="NCBIfam" id="NF045579">
    <property type="entry name" value="rhamnoside_JR"/>
    <property type="match status" value="1"/>
</dbReference>
<dbReference type="Pfam" id="PF17132">
    <property type="entry name" value="Glyco_hydro_106"/>
    <property type="match status" value="2"/>
</dbReference>
<proteinExistence type="predicted"/>